<keyword evidence="1" id="KW-0813">Transport</keyword>
<evidence type="ECO:0000256" key="6">
    <source>
        <dbReference type="PIRSR" id="PIRSR602324-1"/>
    </source>
</evidence>
<dbReference type="GO" id="GO:0005506">
    <property type="term" value="F:iron ion binding"/>
    <property type="evidence" value="ECO:0007669"/>
    <property type="project" value="InterPro"/>
</dbReference>
<evidence type="ECO:0000256" key="5">
    <source>
        <dbReference type="ARBA" id="ARBA00023004"/>
    </source>
</evidence>
<evidence type="ECO:0000313" key="9">
    <source>
        <dbReference type="EMBL" id="AXF85142.1"/>
    </source>
</evidence>
<proteinExistence type="predicted"/>
<protein>
    <submittedName>
        <fullName evidence="9">Cytochrome c-552</fullName>
    </submittedName>
</protein>
<feature type="binding site" description="covalent" evidence="6">
    <location>
        <position position="98"/>
    </location>
    <ligand>
        <name>heme c</name>
        <dbReference type="ChEBI" id="CHEBI:61717"/>
    </ligand>
</feature>
<dbReference type="PROSITE" id="PS51007">
    <property type="entry name" value="CYTC"/>
    <property type="match status" value="1"/>
</dbReference>
<dbReference type="PRINTS" id="PR00606">
    <property type="entry name" value="CYTCHROMECID"/>
</dbReference>
<keyword evidence="5 6" id="KW-0408">Iron</keyword>
<keyword evidence="7" id="KW-0732">Signal</keyword>
<name>A0A345D9V4_9BURK</name>
<dbReference type="InterPro" id="IPR002324">
    <property type="entry name" value="Cyt_c_ID"/>
</dbReference>
<dbReference type="InterPro" id="IPR036909">
    <property type="entry name" value="Cyt_c-like_dom_sf"/>
</dbReference>
<dbReference type="GO" id="GO:0009055">
    <property type="term" value="F:electron transfer activity"/>
    <property type="evidence" value="ECO:0007669"/>
    <property type="project" value="InterPro"/>
</dbReference>
<feature type="binding site" description="covalent" evidence="6">
    <location>
        <position position="49"/>
    </location>
    <ligand>
        <name>heme c</name>
        <dbReference type="ChEBI" id="CHEBI:61717"/>
    </ligand>
</feature>
<feature type="signal peptide" evidence="7">
    <location>
        <begin position="1"/>
        <end position="31"/>
    </location>
</feature>
<evidence type="ECO:0000256" key="2">
    <source>
        <dbReference type="ARBA" id="ARBA00022617"/>
    </source>
</evidence>
<dbReference type="Pfam" id="PF00034">
    <property type="entry name" value="Cytochrom_C"/>
    <property type="match status" value="1"/>
</dbReference>
<keyword evidence="4" id="KW-0249">Electron transport</keyword>
<dbReference type="AlphaFoldDB" id="A0A345D9V4"/>
<dbReference type="RefSeq" id="WP_114562373.1">
    <property type="nucleotide sequence ID" value="NZ_CP031124.1"/>
</dbReference>
<dbReference type="EMBL" id="CP031124">
    <property type="protein sequence ID" value="AXF85142.1"/>
    <property type="molecule type" value="Genomic_DNA"/>
</dbReference>
<dbReference type="InterPro" id="IPR009056">
    <property type="entry name" value="Cyt_c-like_dom"/>
</dbReference>
<evidence type="ECO:0000259" key="8">
    <source>
        <dbReference type="PROSITE" id="PS51007"/>
    </source>
</evidence>
<evidence type="ECO:0000256" key="4">
    <source>
        <dbReference type="ARBA" id="ARBA00022982"/>
    </source>
</evidence>
<sequence length="121" mass="13128">MLNHSPQPLIRFALGACLCASLSACNNDAPAQPTLPLPPAPVFIAQKHCLACHTTDAEVRAPLWPNIADHYKGDKEAVNKLSEKIIKGGSGSFGSTKMPAQYKNITTDEAKYLAEWILKQK</sequence>
<evidence type="ECO:0000256" key="3">
    <source>
        <dbReference type="ARBA" id="ARBA00022723"/>
    </source>
</evidence>
<dbReference type="Proteomes" id="UP000252182">
    <property type="component" value="Chromosome"/>
</dbReference>
<dbReference type="SUPFAM" id="SSF46626">
    <property type="entry name" value="Cytochrome c"/>
    <property type="match status" value="1"/>
</dbReference>
<keyword evidence="2 6" id="KW-0349">Heme</keyword>
<organism evidence="9 10">
    <name type="scientific">Ephemeroptericola cinctiostellae</name>
    <dbReference type="NCBI Taxonomy" id="2268024"/>
    <lineage>
        <taxon>Bacteria</taxon>
        <taxon>Pseudomonadati</taxon>
        <taxon>Pseudomonadota</taxon>
        <taxon>Betaproteobacteria</taxon>
        <taxon>Burkholderiales</taxon>
        <taxon>Burkholderiaceae</taxon>
        <taxon>Ephemeroptericola</taxon>
    </lineage>
</organism>
<keyword evidence="3 6" id="KW-0479">Metal-binding</keyword>
<keyword evidence="10" id="KW-1185">Reference proteome</keyword>
<dbReference type="KEGG" id="hyf:DTO96_100862"/>
<feature type="domain" description="Cytochrome c" evidence="8">
    <location>
        <begin position="34"/>
        <end position="121"/>
    </location>
</feature>
<evidence type="ECO:0000256" key="7">
    <source>
        <dbReference type="SAM" id="SignalP"/>
    </source>
</evidence>
<evidence type="ECO:0000256" key="1">
    <source>
        <dbReference type="ARBA" id="ARBA00022448"/>
    </source>
</evidence>
<feature type="chain" id="PRO_5017070844" evidence="7">
    <location>
        <begin position="32"/>
        <end position="121"/>
    </location>
</feature>
<dbReference type="Gene3D" id="1.10.760.10">
    <property type="entry name" value="Cytochrome c-like domain"/>
    <property type="match status" value="1"/>
</dbReference>
<dbReference type="OrthoDB" id="9007105at2"/>
<dbReference type="GO" id="GO:0020037">
    <property type="term" value="F:heme binding"/>
    <property type="evidence" value="ECO:0007669"/>
    <property type="project" value="InterPro"/>
</dbReference>
<comment type="PTM">
    <text evidence="6">Binds 1 heme c group covalently per subunit.</text>
</comment>
<feature type="binding site" description="covalent" evidence="6">
    <location>
        <position position="53"/>
    </location>
    <ligand>
        <name>heme c</name>
        <dbReference type="ChEBI" id="CHEBI:61717"/>
    </ligand>
</feature>
<evidence type="ECO:0000313" key="10">
    <source>
        <dbReference type="Proteomes" id="UP000252182"/>
    </source>
</evidence>
<accession>A0A345D9V4</accession>
<reference evidence="10" key="1">
    <citation type="submission" date="2018-07" db="EMBL/GenBank/DDBJ databases">
        <authorList>
            <person name="Kim H."/>
        </authorList>
    </citation>
    <scope>NUCLEOTIDE SEQUENCE [LARGE SCALE GENOMIC DNA]</scope>
    <source>
        <strain evidence="10">F02</strain>
    </source>
</reference>
<gene>
    <name evidence="9" type="ORF">DTO96_100862</name>
</gene>